<feature type="modified residue" description="4-aspartylphosphate" evidence="3">
    <location>
        <position position="57"/>
    </location>
</feature>
<feature type="domain" description="Response regulatory" evidence="4">
    <location>
        <begin position="7"/>
        <end position="124"/>
    </location>
</feature>
<dbReference type="Gene3D" id="3.30.70.270">
    <property type="match status" value="1"/>
</dbReference>
<evidence type="ECO:0000256" key="3">
    <source>
        <dbReference type="PROSITE-ProRule" id="PRU00169"/>
    </source>
</evidence>
<dbReference type="InterPro" id="IPR001789">
    <property type="entry name" value="Sig_transdc_resp-reg_receiver"/>
</dbReference>
<dbReference type="PROSITE" id="PS50887">
    <property type="entry name" value="GGDEF"/>
    <property type="match status" value="1"/>
</dbReference>
<evidence type="ECO:0000259" key="5">
    <source>
        <dbReference type="PROSITE" id="PS50887"/>
    </source>
</evidence>
<dbReference type="SMART" id="SM00267">
    <property type="entry name" value="GGDEF"/>
    <property type="match status" value="1"/>
</dbReference>
<dbReference type="InterPro" id="IPR052163">
    <property type="entry name" value="DGC-Regulatory_Protein"/>
</dbReference>
<comment type="function">
    <text evidence="2">May play the central regulatory role in sporulation. It may be an element of the effector pathway responsible for the activation of sporulation genes in response to nutritional stress. Spo0A may act in concert with spo0H (a sigma factor) to control the expression of some genes that are critical to the sporulation process.</text>
</comment>
<dbReference type="InterPro" id="IPR043128">
    <property type="entry name" value="Rev_trsase/Diguanyl_cyclase"/>
</dbReference>
<dbReference type="NCBIfam" id="TIGR00254">
    <property type="entry name" value="GGDEF"/>
    <property type="match status" value="1"/>
</dbReference>
<sequence>MDSMRQSILIVDDMEQNRKILGMMFQDTFEILEAENGYEAMCCIRENQDVLAAVLLDVVMPVMDGLEVLEHMQDEALTEALPVVLIAAEEPGIAARRGYALGALDILTRPFDPVVIKRRVENIIELGIHKREFKKLKNEAENDALTGIFNRKAMEDRIGGILNNPETQCGALCFIDVDNFKTINDSFGHLYGDEVLKQMAENLKSCALPGDAVGRIGGDEFMIFFRNYSSVERLKQKIAGICENFRRYTAEGQITGSIGVARYPEDGNCYGILFCKADQALYHLKRSGKDGYQFYDESCTSLPFQSVLTQVEGETK</sequence>
<dbReference type="eggNOG" id="COG3706">
    <property type="taxonomic scope" value="Bacteria"/>
</dbReference>
<accession>E3GFC5</accession>
<reference key="1">
    <citation type="submission" date="2010-09" db="EMBL/GenBank/DDBJ databases">
        <authorList>
            <person name="Roh H."/>
            <person name="Ko H.-J."/>
            <person name="Kim D."/>
            <person name="Choi D.G."/>
            <person name="Park S."/>
            <person name="Kim S."/>
            <person name="Kim K.H."/>
            <person name="Chang I.S."/>
            <person name="Choi I.-G."/>
        </authorList>
    </citation>
    <scope>NUCLEOTIDE SEQUENCE</scope>
    <source>
        <strain>KIST612</strain>
    </source>
</reference>
<dbReference type="SUPFAM" id="SSF52172">
    <property type="entry name" value="CheY-like"/>
    <property type="match status" value="1"/>
</dbReference>
<dbReference type="PANTHER" id="PTHR46663">
    <property type="entry name" value="DIGUANYLATE CYCLASE DGCT-RELATED"/>
    <property type="match status" value="1"/>
</dbReference>
<dbReference type="AlphaFoldDB" id="E3GFC5"/>
<protein>
    <recommendedName>
        <fullName evidence="1">Stage 0 sporulation protein A homolog</fullName>
    </recommendedName>
</protein>
<keyword evidence="7" id="KW-1185">Reference proteome</keyword>
<proteinExistence type="predicted"/>
<dbReference type="KEGG" id="elm:ELI_3297"/>
<name>E3GFC5_9FIRM</name>
<evidence type="ECO:0000313" key="7">
    <source>
        <dbReference type="Proteomes" id="UP000006873"/>
    </source>
</evidence>
<dbReference type="Gene3D" id="3.40.50.2300">
    <property type="match status" value="1"/>
</dbReference>
<dbReference type="Pfam" id="PF00990">
    <property type="entry name" value="GGDEF"/>
    <property type="match status" value="1"/>
</dbReference>
<dbReference type="SMART" id="SM00448">
    <property type="entry name" value="REC"/>
    <property type="match status" value="1"/>
</dbReference>
<evidence type="ECO:0000313" key="6">
    <source>
        <dbReference type="EMBL" id="ADO38259.1"/>
    </source>
</evidence>
<dbReference type="EMBL" id="CP002273">
    <property type="protein sequence ID" value="ADO38259.1"/>
    <property type="molecule type" value="Genomic_DNA"/>
</dbReference>
<evidence type="ECO:0000259" key="4">
    <source>
        <dbReference type="PROSITE" id="PS50110"/>
    </source>
</evidence>
<dbReference type="InterPro" id="IPR011006">
    <property type="entry name" value="CheY-like_superfamily"/>
</dbReference>
<evidence type="ECO:0000256" key="2">
    <source>
        <dbReference type="ARBA" id="ARBA00024867"/>
    </source>
</evidence>
<dbReference type="Proteomes" id="UP000006873">
    <property type="component" value="Chromosome"/>
</dbReference>
<dbReference type="HOGENOM" id="CLU_000445_11_28_9"/>
<dbReference type="CDD" id="cd01949">
    <property type="entry name" value="GGDEF"/>
    <property type="match status" value="1"/>
</dbReference>
<dbReference type="SUPFAM" id="SSF55073">
    <property type="entry name" value="Nucleotide cyclase"/>
    <property type="match status" value="1"/>
</dbReference>
<dbReference type="GO" id="GO:0000160">
    <property type="term" value="P:phosphorelay signal transduction system"/>
    <property type="evidence" value="ECO:0007669"/>
    <property type="project" value="InterPro"/>
</dbReference>
<dbReference type="PANTHER" id="PTHR46663:SF2">
    <property type="entry name" value="GGDEF DOMAIN-CONTAINING PROTEIN"/>
    <property type="match status" value="1"/>
</dbReference>
<reference evidence="6 7" key="2">
    <citation type="journal article" date="2011" name="J. Bacteriol.">
        <title>Complete genome sequence of a carbon monoxide-utilizing acetogen, Eubacterium limosum KIST612.</title>
        <authorList>
            <person name="Roh H."/>
            <person name="Ko H.J."/>
            <person name="Kim D."/>
            <person name="Choi D.G."/>
            <person name="Park S."/>
            <person name="Kim S."/>
            <person name="Chang I.S."/>
            <person name="Choi I.G."/>
        </authorList>
    </citation>
    <scope>NUCLEOTIDE SEQUENCE [LARGE SCALE GENOMIC DNA]</scope>
    <source>
        <strain evidence="6 7">KIST612</strain>
    </source>
</reference>
<keyword evidence="3" id="KW-0597">Phosphoprotein</keyword>
<dbReference type="InterPro" id="IPR000160">
    <property type="entry name" value="GGDEF_dom"/>
</dbReference>
<dbReference type="InterPro" id="IPR029787">
    <property type="entry name" value="Nucleotide_cyclase"/>
</dbReference>
<gene>
    <name evidence="6" type="ordered locus">ELI_3297</name>
</gene>
<organism evidence="6 7">
    <name type="scientific">Eubacterium callanderi</name>
    <dbReference type="NCBI Taxonomy" id="53442"/>
    <lineage>
        <taxon>Bacteria</taxon>
        <taxon>Bacillati</taxon>
        <taxon>Bacillota</taxon>
        <taxon>Clostridia</taxon>
        <taxon>Eubacteriales</taxon>
        <taxon>Eubacteriaceae</taxon>
        <taxon>Eubacterium</taxon>
    </lineage>
</organism>
<feature type="domain" description="GGDEF" evidence="5">
    <location>
        <begin position="168"/>
        <end position="297"/>
    </location>
</feature>
<dbReference type="Pfam" id="PF00072">
    <property type="entry name" value="Response_reg"/>
    <property type="match status" value="1"/>
</dbReference>
<evidence type="ECO:0000256" key="1">
    <source>
        <dbReference type="ARBA" id="ARBA00018672"/>
    </source>
</evidence>
<dbReference type="PROSITE" id="PS50110">
    <property type="entry name" value="RESPONSE_REGULATORY"/>
    <property type="match status" value="1"/>
</dbReference>